<dbReference type="Pfam" id="PF13535">
    <property type="entry name" value="ATP-grasp_4"/>
    <property type="match status" value="1"/>
</dbReference>
<feature type="domain" description="Reverse transcriptase" evidence="2">
    <location>
        <begin position="1234"/>
        <end position="1488"/>
    </location>
</feature>
<feature type="domain" description="ATP-grasp" evidence="3">
    <location>
        <begin position="109"/>
        <end position="307"/>
    </location>
</feature>
<dbReference type="InterPro" id="IPR043502">
    <property type="entry name" value="DNA/RNA_pol_sf"/>
</dbReference>
<comment type="caution">
    <text evidence="4">The sequence shown here is derived from an EMBL/GenBank/DDBJ whole genome shotgun (WGS) entry which is preliminary data.</text>
</comment>
<evidence type="ECO:0000259" key="2">
    <source>
        <dbReference type="PROSITE" id="PS50878"/>
    </source>
</evidence>
<dbReference type="GO" id="GO:0005524">
    <property type="term" value="F:ATP binding"/>
    <property type="evidence" value="ECO:0007669"/>
    <property type="project" value="UniProtKB-UniRule"/>
</dbReference>
<gene>
    <name evidence="4" type="ORF">QVE165_LOCUS26357</name>
</gene>
<dbReference type="InterPro" id="IPR052560">
    <property type="entry name" value="RdDP_mobile_element"/>
</dbReference>
<dbReference type="PROSITE" id="PS50878">
    <property type="entry name" value="RT_POL"/>
    <property type="match status" value="1"/>
</dbReference>
<dbReference type="GO" id="GO:0046872">
    <property type="term" value="F:metal ion binding"/>
    <property type="evidence" value="ECO:0007669"/>
    <property type="project" value="InterPro"/>
</dbReference>
<protein>
    <submittedName>
        <fullName evidence="4">Uncharacterized protein</fullName>
    </submittedName>
</protein>
<dbReference type="PROSITE" id="PS50975">
    <property type="entry name" value="ATP_GRASP"/>
    <property type="match status" value="1"/>
</dbReference>
<dbReference type="Gene3D" id="3.40.50.20">
    <property type="match status" value="1"/>
</dbReference>
<keyword evidence="1" id="KW-0547">Nucleotide-binding</keyword>
<dbReference type="InterPro" id="IPR000477">
    <property type="entry name" value="RT_dom"/>
</dbReference>
<dbReference type="PANTHER" id="PTHR36688">
    <property type="entry name" value="ENDO/EXONUCLEASE/PHOSPHATASE DOMAIN-CONTAINING PROTEIN"/>
    <property type="match status" value="1"/>
</dbReference>
<evidence type="ECO:0000259" key="3">
    <source>
        <dbReference type="PROSITE" id="PS50975"/>
    </source>
</evidence>
<dbReference type="Gene3D" id="3.30.470.20">
    <property type="entry name" value="ATP-grasp fold, B domain"/>
    <property type="match status" value="1"/>
</dbReference>
<dbReference type="SUPFAM" id="SSF56059">
    <property type="entry name" value="Glutathione synthetase ATP-binding domain-like"/>
    <property type="match status" value="1"/>
</dbReference>
<dbReference type="OrthoDB" id="416454at2759"/>
<dbReference type="SUPFAM" id="SSF56672">
    <property type="entry name" value="DNA/RNA polymerases"/>
    <property type="match status" value="1"/>
</dbReference>
<accession>A0A814X6M6</accession>
<evidence type="ECO:0000313" key="4">
    <source>
        <dbReference type="EMBL" id="CAF1210865.1"/>
    </source>
</evidence>
<sequence>MILIIYDEYPFFIEKVVSKELLHGVFPNTLTDIQKNYIKTIFNEVMFINDYQKNIRETLYELFEKYKYTKLIAPRETDLLLAGELRDKYGINGQTLFSAMCFRDKVLMKTILQKSNIRVPKFKLIQNQKDIDDYLIETNHIYPVVIKPTSMSGSRDVTIIKSYDEIHEWLNKYDFNSNTWQIEEYISGDFYHIDGLIQDGNIISIWPSKYVRPCAEISYEKLDCSYIIPHDHFLLQPLCLFTKNVLHELQLYSKYKLNSAFHMELFYSNNEIVFCEVASRVGGCRIHENWSRAFDIDLYEQHINMSFDYKINIEQPMKPKLLIGTLRIPSKRGTIIKIPSVVNSDIKVNDNANTNLNVNNHVTTTSSVISNNFTTGHNQKQQLLTTASARYALTRFPFPPHIVRFKSTNVSITHFKAEVIKHYKSDHNLTIEVISCRRSTIKCNNNEMDVLLYVKDSTAFAALLDHSKWPLMICGEQFIFPSVPSIPPQLSLIIKNVDIHLDFDEFSLDLKNLYPSIQNVIRMKNKFSNDIKMVKLELTCAKARDDLLNNKLVYVNYSCYEIEEYIAPVNVLICSKCCSIGHFRRQCTEQDETCKSCGQSFKDLKMHHCSSIIKCKHCNGDHLSNSMKCPVVKTFRADLTKKLMNINNNVTSYSSSIAANIANNNTSQHINIDFPRTAAPWAPSSNPMDLKLNTLISGLSQVNETLSKLCVTNQGFQQFMIEKNENDKRINNEIDDLKSINNKMDQDVLVLNEKVNDLDKLMKSNDGIFKQFLFPMLDDILKFIDTKNMGRGGKTVDPDLKSKIDRFRNQMSDAMDETGCIDLSDYRQMFCEFKIFQQSGENSNGGILILVRNGIMVKRVECKLPNVCVIDVELEEDLRIIGVYAPDSRSWSWEDLSPFVNDKSVVYGDFNVDLEQDGVIADNLLDWADSLFLSPFIPDDPTSLRSDRKIDYAFSNINGIDIQTHKMKTTSDHSPVISVLPMKCRKQVNGKSIHWKVYSLFTEYTFQFWEKCWCFENIDVSYNDYIQFLSLLTARCTVIFPLSKYRIAIPPYIRCSMSYVRALSFRQKRTKSLDLKREVCYLRKIIKNELKLFLSSQLSYALQLRHTRSPISVSFWSKAKRFIKPTSSSLNGFIVSSGAIVNDSIGMCDIAADFYEDFFRRSDNIVRPHPYVDAPLLDFDNKDDPIPEVSLDELLQVVDSLKKKKSLDAHGLSNYMFNFLHSSHWSFLLHLYNLSFSSAVLPVAWKDTRILLLAKKDSICSPALTRPISLLDCFQKVGEKLFLSRFRDVLYRRGLLPNNQSGFREGSPTVTLFVDFKSAFDMLWHESCVGKFRKMGIPPSFTNWIRAWLENRRGFIEINSVKSRWFGIEKGGPQGSSLTPTVFISYHADMPAFLSWSSSHLFADDLAAVVAGQIGLKFSIQCIDLEKRLKLFCDQLEYYCILTLQPINYTKTEALWSTRAPFSPQFDIILGGHTIKWTKEFKYLGYYITPRAFSNILEFSGTFREYCKILKTHTVCDFEVFITTWYL</sequence>
<reference evidence="4" key="1">
    <citation type="submission" date="2021-02" db="EMBL/GenBank/DDBJ databases">
        <authorList>
            <person name="Nowell W R."/>
        </authorList>
    </citation>
    <scope>NUCLEOTIDE SEQUENCE</scope>
</reference>
<proteinExistence type="predicted"/>
<keyword evidence="1" id="KW-0067">ATP-binding</keyword>
<dbReference type="InterPro" id="IPR036691">
    <property type="entry name" value="Endo/exonu/phosph_ase_sf"/>
</dbReference>
<evidence type="ECO:0000256" key="1">
    <source>
        <dbReference type="PROSITE-ProRule" id="PRU00409"/>
    </source>
</evidence>
<dbReference type="SUPFAM" id="SSF56219">
    <property type="entry name" value="DNase I-like"/>
    <property type="match status" value="1"/>
</dbReference>
<dbReference type="Proteomes" id="UP000663832">
    <property type="component" value="Unassembled WGS sequence"/>
</dbReference>
<dbReference type="Pfam" id="PF00078">
    <property type="entry name" value="RVT_1"/>
    <property type="match status" value="1"/>
</dbReference>
<name>A0A814X6M6_9BILA</name>
<dbReference type="EMBL" id="CAJNOM010000195">
    <property type="protein sequence ID" value="CAF1210865.1"/>
    <property type="molecule type" value="Genomic_DNA"/>
</dbReference>
<dbReference type="InterPro" id="IPR011761">
    <property type="entry name" value="ATP-grasp"/>
</dbReference>
<organism evidence="4 5">
    <name type="scientific">Adineta steineri</name>
    <dbReference type="NCBI Taxonomy" id="433720"/>
    <lineage>
        <taxon>Eukaryota</taxon>
        <taxon>Metazoa</taxon>
        <taxon>Spiralia</taxon>
        <taxon>Gnathifera</taxon>
        <taxon>Rotifera</taxon>
        <taxon>Eurotatoria</taxon>
        <taxon>Bdelloidea</taxon>
        <taxon>Adinetida</taxon>
        <taxon>Adinetidae</taxon>
        <taxon>Adineta</taxon>
    </lineage>
</organism>
<keyword evidence="5" id="KW-1185">Reference proteome</keyword>
<evidence type="ECO:0000313" key="5">
    <source>
        <dbReference type="Proteomes" id="UP000663832"/>
    </source>
</evidence>
<dbReference type="PANTHER" id="PTHR36688:SF1">
    <property type="entry name" value="ENDONUCLEASE_EXONUCLEASE_PHOSPHATASE DOMAIN-CONTAINING PROTEIN"/>
    <property type="match status" value="1"/>
</dbReference>